<accession>A0AAN4Z7V0</accession>
<reference evidence="4" key="1">
    <citation type="submission" date="2022-10" db="EMBL/GenBank/DDBJ databases">
        <title>Genome assembly of Pristionchus species.</title>
        <authorList>
            <person name="Yoshida K."/>
            <person name="Sommer R.J."/>
        </authorList>
    </citation>
    <scope>NUCLEOTIDE SEQUENCE [LARGE SCALE GENOMIC DNA]</scope>
    <source>
        <strain evidence="4">RS5460</strain>
    </source>
</reference>
<protein>
    <submittedName>
        <fullName evidence="3">Uncharacterized protein</fullName>
    </submittedName>
</protein>
<feature type="region of interest" description="Disordered" evidence="2">
    <location>
        <begin position="703"/>
        <end position="728"/>
    </location>
</feature>
<sequence>ALSLSTPHWRLLFSMAEELLNKLPEALLEHTLNLKKAARSLFDEQIKQQIQNNKREEQERKQLLLTMMAADKRSPSEFLYLMNETIEHSTGCSSFDCEWGTRCWRMKGMLFHISKLKDEKRLTPSAMVTLWNKQLELEMHTEACEKMKKECVCQTLDNYKYFFMKCVSDLRKGRIAAYPAGKERNEMGPSHTLYPVYVHFKKELEKRQQEDQSGDKQKRSAFHLLGKIITGDYGEAAREAAQERDRKMKEAADLAGKAVDAAESVMGKKLSDSLHEAAMKRGIIGDVDNLLRDIVKGEGKAVDADSSLPGSSSPQPPTTKEKTGKCDHGPVRKCNHAFDEKEVDLQLGTRERIVKTKGNTREASKETLAVLRSRIASIIESRGAEKRPSNRVVVRVITITVDGVRWTVAYNGEIHNLYDFDCFTDCVTKLMFAMNFYKDVQVVLFNFVPEKGSEGLERMEGLMRDHGVQNLVVENINYIPKWMKESLSSQLLNNYKMVQKRAKDIAAKHGPKEVWWSGCYVKFNGKVHEHVWKQRLASDRTSFAKIVAHHGMKTPEEMFGYSRGTHELTARERQAEEQLRKMREEYEYLAKSLAQRKVLKHTSTLPAQNNEALNALSNKLQQIQLDSAQYKQLIDGMETMKSMQEKHGSNFLQMLGGSTMQFQSKEALKMQATKSFPVDANGLPYIPAELVAMCSKTTILGQSSSTATKTPSKSMTKQQATAQSSKAKETNFEAMLNGPSLDDVSPSVVSAYEAFIQKLNDLKKTSEISAMDEDERKRRGESSADTVESTREEEEDEEEELLDAGQLEDDDGIEWLSDEMGCVLETDSELEESNDGTMGYRTEPAMDNHKNRTN</sequence>
<feature type="coiled-coil region" evidence="1">
    <location>
        <begin position="565"/>
        <end position="633"/>
    </location>
</feature>
<keyword evidence="1" id="KW-0175">Coiled coil</keyword>
<feature type="compositionally biased region" description="Acidic residues" evidence="2">
    <location>
        <begin position="791"/>
        <end position="809"/>
    </location>
</feature>
<keyword evidence="4" id="KW-1185">Reference proteome</keyword>
<feature type="non-terminal residue" evidence="3">
    <location>
        <position position="1"/>
    </location>
</feature>
<gene>
    <name evidence="3" type="ORF">PMAYCL1PPCAC_06233</name>
</gene>
<feature type="coiled-coil region" evidence="1">
    <location>
        <begin position="46"/>
        <end position="73"/>
    </location>
</feature>
<evidence type="ECO:0000256" key="1">
    <source>
        <dbReference type="SAM" id="Coils"/>
    </source>
</evidence>
<name>A0AAN4Z7V0_9BILA</name>
<comment type="caution">
    <text evidence="3">The sequence shown here is derived from an EMBL/GenBank/DDBJ whole genome shotgun (WGS) entry which is preliminary data.</text>
</comment>
<feature type="region of interest" description="Disordered" evidence="2">
    <location>
        <begin position="770"/>
        <end position="809"/>
    </location>
</feature>
<feature type="region of interest" description="Disordered" evidence="2">
    <location>
        <begin position="826"/>
        <end position="854"/>
    </location>
</feature>
<feature type="region of interest" description="Disordered" evidence="2">
    <location>
        <begin position="301"/>
        <end position="330"/>
    </location>
</feature>
<evidence type="ECO:0000256" key="2">
    <source>
        <dbReference type="SAM" id="MobiDB-lite"/>
    </source>
</evidence>
<proteinExistence type="predicted"/>
<dbReference type="Proteomes" id="UP001328107">
    <property type="component" value="Unassembled WGS sequence"/>
</dbReference>
<dbReference type="EMBL" id="BTRK01000002">
    <property type="protein sequence ID" value="GMR36038.1"/>
    <property type="molecule type" value="Genomic_DNA"/>
</dbReference>
<feature type="compositionally biased region" description="Low complexity" evidence="2">
    <location>
        <begin position="703"/>
        <end position="717"/>
    </location>
</feature>
<evidence type="ECO:0000313" key="4">
    <source>
        <dbReference type="Proteomes" id="UP001328107"/>
    </source>
</evidence>
<dbReference type="AlphaFoldDB" id="A0AAN4Z7V0"/>
<organism evidence="3 4">
    <name type="scientific">Pristionchus mayeri</name>
    <dbReference type="NCBI Taxonomy" id="1317129"/>
    <lineage>
        <taxon>Eukaryota</taxon>
        <taxon>Metazoa</taxon>
        <taxon>Ecdysozoa</taxon>
        <taxon>Nematoda</taxon>
        <taxon>Chromadorea</taxon>
        <taxon>Rhabditida</taxon>
        <taxon>Rhabditina</taxon>
        <taxon>Diplogasteromorpha</taxon>
        <taxon>Diplogasteroidea</taxon>
        <taxon>Neodiplogasteridae</taxon>
        <taxon>Pristionchus</taxon>
    </lineage>
</organism>
<feature type="compositionally biased region" description="Basic and acidic residues" evidence="2">
    <location>
        <begin position="319"/>
        <end position="330"/>
    </location>
</feature>
<evidence type="ECO:0000313" key="3">
    <source>
        <dbReference type="EMBL" id="GMR36038.1"/>
    </source>
</evidence>
<feature type="compositionally biased region" description="Basic and acidic residues" evidence="2">
    <location>
        <begin position="844"/>
        <end position="854"/>
    </location>
</feature>